<sequence length="62" mass="7318">MKKFNRYSLPPWLSQVRAVLGQFIIPLTVFQAFRTLFLPSTIDVFLLAILLGLSFAYYYEWL</sequence>
<dbReference type="EMBL" id="CP129013">
    <property type="protein sequence ID" value="WLR44094.1"/>
    <property type="molecule type" value="Genomic_DNA"/>
</dbReference>
<protein>
    <submittedName>
        <fullName evidence="2">Uncharacterized protein</fullName>
    </submittedName>
</protein>
<organism evidence="2 3">
    <name type="scientific">Bacillus carboniphilus</name>
    <dbReference type="NCBI Taxonomy" id="86663"/>
    <lineage>
        <taxon>Bacteria</taxon>
        <taxon>Bacillati</taxon>
        <taxon>Bacillota</taxon>
        <taxon>Bacilli</taxon>
        <taxon>Bacillales</taxon>
        <taxon>Bacillaceae</taxon>
        <taxon>Bacillus</taxon>
    </lineage>
</organism>
<keyword evidence="1" id="KW-1133">Transmembrane helix</keyword>
<dbReference type="Proteomes" id="UP001197974">
    <property type="component" value="Chromosome"/>
</dbReference>
<name>A0ABY9JXI9_9BACI</name>
<keyword evidence="1" id="KW-0472">Membrane</keyword>
<evidence type="ECO:0000313" key="2">
    <source>
        <dbReference type="EMBL" id="WLR44094.1"/>
    </source>
</evidence>
<feature type="transmembrane region" description="Helical" evidence="1">
    <location>
        <begin position="36"/>
        <end position="59"/>
    </location>
</feature>
<gene>
    <name evidence="2" type="ORF">LC087_08365</name>
</gene>
<evidence type="ECO:0000313" key="3">
    <source>
        <dbReference type="Proteomes" id="UP001197974"/>
    </source>
</evidence>
<dbReference type="RefSeq" id="WP_226542166.1">
    <property type="nucleotide sequence ID" value="NZ_CP129013.1"/>
</dbReference>
<keyword evidence="3" id="KW-1185">Reference proteome</keyword>
<reference evidence="2 3" key="1">
    <citation type="submission" date="2023-06" db="EMBL/GenBank/DDBJ databases">
        <title>Five Gram-positive bacteria isolated from mangrove sediments in Shenzhen, Guangdong, China.</title>
        <authorList>
            <person name="Yu S."/>
            <person name="Zheng W."/>
            <person name="Huang Y."/>
        </authorList>
    </citation>
    <scope>NUCLEOTIDE SEQUENCE [LARGE SCALE GENOMIC DNA]</scope>
    <source>
        <strain evidence="2 3">SaN35-3</strain>
    </source>
</reference>
<evidence type="ECO:0000256" key="1">
    <source>
        <dbReference type="SAM" id="Phobius"/>
    </source>
</evidence>
<accession>A0ABY9JXI9</accession>
<keyword evidence="1" id="KW-0812">Transmembrane</keyword>
<proteinExistence type="predicted"/>